<dbReference type="GO" id="GO:0043590">
    <property type="term" value="C:bacterial nucleoid"/>
    <property type="evidence" value="ECO:0007669"/>
    <property type="project" value="TreeGrafter"/>
</dbReference>
<dbReference type="Proteomes" id="UP000094764">
    <property type="component" value="Unassembled WGS sequence"/>
</dbReference>
<dbReference type="RefSeq" id="WP_069635941.1">
    <property type="nucleotide sequence ID" value="NZ_JXKZ01000008.1"/>
</dbReference>
<evidence type="ECO:0000313" key="10">
    <source>
        <dbReference type="EMBL" id="OEG14997.1"/>
    </source>
</evidence>
<proteinExistence type="predicted"/>
<protein>
    <recommendedName>
        <fullName evidence="6">ATP-dependent DNA helicase RecQ</fullName>
    </recommendedName>
    <alternativeName>
        <fullName evidence="7">DNA 3'-5' helicase RecQ</fullName>
    </alternativeName>
</protein>
<evidence type="ECO:0000313" key="11">
    <source>
        <dbReference type="Proteomes" id="UP000094764"/>
    </source>
</evidence>
<dbReference type="InterPro" id="IPR001650">
    <property type="entry name" value="Helicase_C-like"/>
</dbReference>
<keyword evidence="4" id="KW-0067">ATP-binding</keyword>
<dbReference type="InterPro" id="IPR027417">
    <property type="entry name" value="P-loop_NTPase"/>
</dbReference>
<dbReference type="GO" id="GO:0006310">
    <property type="term" value="P:DNA recombination"/>
    <property type="evidence" value="ECO:0007669"/>
    <property type="project" value="InterPro"/>
</dbReference>
<organism evidence="10 11">
    <name type="scientific">Enterococcus quebecensis</name>
    <dbReference type="NCBI Taxonomy" id="903983"/>
    <lineage>
        <taxon>Bacteria</taxon>
        <taxon>Bacillati</taxon>
        <taxon>Bacillota</taxon>
        <taxon>Bacilli</taxon>
        <taxon>Lactobacillales</taxon>
        <taxon>Enterococcaceae</taxon>
        <taxon>Enterococcus</taxon>
    </lineage>
</organism>
<dbReference type="Pfam" id="PF16124">
    <property type="entry name" value="RecQ_Zn_bind"/>
    <property type="match status" value="1"/>
</dbReference>
<evidence type="ECO:0000259" key="8">
    <source>
        <dbReference type="PROSITE" id="PS51192"/>
    </source>
</evidence>
<keyword evidence="3" id="KW-0347">Helicase</keyword>
<dbReference type="PROSITE" id="PS00690">
    <property type="entry name" value="DEAH_ATP_HELICASE"/>
    <property type="match status" value="1"/>
</dbReference>
<feature type="domain" description="Helicase C-terminal" evidence="9">
    <location>
        <begin position="219"/>
        <end position="377"/>
    </location>
</feature>
<dbReference type="OrthoDB" id="9763310at2"/>
<name>A0A1E5GQM4_9ENTE</name>
<keyword evidence="5" id="KW-0238">DNA-binding</keyword>
<keyword evidence="1" id="KW-0547">Nucleotide-binding</keyword>
<evidence type="ECO:0000256" key="4">
    <source>
        <dbReference type="ARBA" id="ARBA00022840"/>
    </source>
</evidence>
<dbReference type="CDD" id="cd18794">
    <property type="entry name" value="SF2_C_RecQ"/>
    <property type="match status" value="1"/>
</dbReference>
<feature type="domain" description="Helicase ATP-binding" evidence="8">
    <location>
        <begin position="26"/>
        <end position="193"/>
    </location>
</feature>
<dbReference type="InterPro" id="IPR014001">
    <property type="entry name" value="Helicase_ATP-bd"/>
</dbReference>
<dbReference type="Pfam" id="PF00271">
    <property type="entry name" value="Helicase_C"/>
    <property type="match status" value="1"/>
</dbReference>
<reference evidence="11" key="1">
    <citation type="submission" date="2016-09" db="EMBL/GenBank/DDBJ databases">
        <authorList>
            <person name="Gulvik C.A."/>
        </authorList>
    </citation>
    <scope>NUCLEOTIDE SEQUENCE [LARGE SCALE GENOMIC DNA]</scope>
    <source>
        <strain evidence="11">LMG 26306</strain>
    </source>
</reference>
<dbReference type="GO" id="GO:0016787">
    <property type="term" value="F:hydrolase activity"/>
    <property type="evidence" value="ECO:0007669"/>
    <property type="project" value="UniProtKB-KW"/>
</dbReference>
<dbReference type="PROSITE" id="PS51192">
    <property type="entry name" value="HELICASE_ATP_BIND_1"/>
    <property type="match status" value="1"/>
</dbReference>
<dbReference type="AlphaFoldDB" id="A0A1E5GQM4"/>
<dbReference type="GO" id="GO:0005737">
    <property type="term" value="C:cytoplasm"/>
    <property type="evidence" value="ECO:0007669"/>
    <property type="project" value="TreeGrafter"/>
</dbReference>
<dbReference type="PATRIC" id="fig|903983.4.peg.2793"/>
<dbReference type="PROSITE" id="PS51194">
    <property type="entry name" value="HELICASE_CTER"/>
    <property type="match status" value="1"/>
</dbReference>
<dbReference type="Pfam" id="PF00270">
    <property type="entry name" value="DEAD"/>
    <property type="match status" value="1"/>
</dbReference>
<dbReference type="EMBL" id="MIKB01000017">
    <property type="protein sequence ID" value="OEG14997.1"/>
    <property type="molecule type" value="Genomic_DNA"/>
</dbReference>
<dbReference type="GO" id="GO:0003677">
    <property type="term" value="F:DNA binding"/>
    <property type="evidence" value="ECO:0007669"/>
    <property type="project" value="UniProtKB-KW"/>
</dbReference>
<evidence type="ECO:0000256" key="1">
    <source>
        <dbReference type="ARBA" id="ARBA00022741"/>
    </source>
</evidence>
<dbReference type="GO" id="GO:0043138">
    <property type="term" value="F:3'-5' DNA helicase activity"/>
    <property type="evidence" value="ECO:0007669"/>
    <property type="project" value="TreeGrafter"/>
</dbReference>
<dbReference type="InterPro" id="IPR032284">
    <property type="entry name" value="RecQ_Zn-bd"/>
</dbReference>
<comment type="caution">
    <text evidence="10">The sequence shown here is derived from an EMBL/GenBank/DDBJ whole genome shotgun (WGS) entry which is preliminary data.</text>
</comment>
<dbReference type="CDD" id="cd17920">
    <property type="entry name" value="DEXHc_RecQ"/>
    <property type="match status" value="1"/>
</dbReference>
<gene>
    <name evidence="10" type="ORF">BCR23_11495</name>
</gene>
<dbReference type="PANTHER" id="PTHR13710">
    <property type="entry name" value="DNA HELICASE RECQ FAMILY MEMBER"/>
    <property type="match status" value="1"/>
</dbReference>
<evidence type="ECO:0000256" key="3">
    <source>
        <dbReference type="ARBA" id="ARBA00022806"/>
    </source>
</evidence>
<dbReference type="InterPro" id="IPR011545">
    <property type="entry name" value="DEAD/DEAH_box_helicase_dom"/>
</dbReference>
<dbReference type="SMART" id="SM00487">
    <property type="entry name" value="DEXDc"/>
    <property type="match status" value="1"/>
</dbReference>
<dbReference type="GO" id="GO:0030894">
    <property type="term" value="C:replisome"/>
    <property type="evidence" value="ECO:0007669"/>
    <property type="project" value="TreeGrafter"/>
</dbReference>
<evidence type="ECO:0000259" key="9">
    <source>
        <dbReference type="PROSITE" id="PS51194"/>
    </source>
</evidence>
<dbReference type="GO" id="GO:0009378">
    <property type="term" value="F:four-way junction helicase activity"/>
    <property type="evidence" value="ECO:0007669"/>
    <property type="project" value="TreeGrafter"/>
</dbReference>
<evidence type="ECO:0000256" key="7">
    <source>
        <dbReference type="ARBA" id="ARBA00044550"/>
    </source>
</evidence>
<dbReference type="Gene3D" id="3.40.50.300">
    <property type="entry name" value="P-loop containing nucleotide triphosphate hydrolases"/>
    <property type="match status" value="2"/>
</dbReference>
<dbReference type="SMART" id="SM00490">
    <property type="entry name" value="HELICc"/>
    <property type="match status" value="1"/>
</dbReference>
<keyword evidence="2" id="KW-0378">Hydrolase</keyword>
<dbReference type="GO" id="GO:0005524">
    <property type="term" value="F:ATP binding"/>
    <property type="evidence" value="ECO:0007669"/>
    <property type="project" value="UniProtKB-KW"/>
</dbReference>
<keyword evidence="11" id="KW-1185">Reference proteome</keyword>
<dbReference type="NCBIfam" id="TIGR00614">
    <property type="entry name" value="recQ_fam"/>
    <property type="match status" value="1"/>
</dbReference>
<dbReference type="InterPro" id="IPR002464">
    <property type="entry name" value="DNA/RNA_helicase_DEAH_CS"/>
</dbReference>
<dbReference type="GO" id="GO:0006281">
    <property type="term" value="P:DNA repair"/>
    <property type="evidence" value="ECO:0007669"/>
    <property type="project" value="TreeGrafter"/>
</dbReference>
<dbReference type="STRING" id="903983.BCR23_11495"/>
<evidence type="ECO:0000256" key="2">
    <source>
        <dbReference type="ARBA" id="ARBA00022801"/>
    </source>
</evidence>
<evidence type="ECO:0000256" key="5">
    <source>
        <dbReference type="ARBA" id="ARBA00023125"/>
    </source>
</evidence>
<accession>A0A1E5GQM4</accession>
<sequence length="480" mass="55669">MSIYLEQVLYDKFGFNTFKPGQKEVIELLLTKKDTLAVLPTGTGKSLCYQFIGQLVEGTVIIVSPLLSLMEDQVIQLQKKGESRVIALNSSLSFLEKQYVLNHLNDYKFILVSPETLMQKEVRQKIAQLMIALFVVDEAHCVSQWGVDFRPEYTKLDQIQEECGYPLTLALTATATKTVKKEILKQVFTHCDQVSEVVFSVNRPNIGLIVNHTTEKNEKLIFYLNQLKSKGIIYCATRKKAEILSQTIKEQTNLKTAFYHGGLSPNDRSLLQQQFVSNQLDVLCATNAFGMGIDKPDIRFVIHYDCPDSLENYVQEIGRAGRDGQPSVAILLYQKGDEYIHYYFQEESRLDRELLHAPGVYLTETQEDTLPALNEIQQKWLQGFLKKEYTIEELEKRLLRKEKERQQQLNSMLNYINEEKCRRELIQQYFSEKINETKQENCCDQCGLSFDNYKEQIVQSPEENEKSQQWEDILIRLFKE</sequence>
<evidence type="ECO:0000256" key="6">
    <source>
        <dbReference type="ARBA" id="ARBA00044535"/>
    </source>
</evidence>
<dbReference type="PANTHER" id="PTHR13710:SF84">
    <property type="entry name" value="ATP-DEPENDENT DNA HELICASE RECS-RELATED"/>
    <property type="match status" value="1"/>
</dbReference>
<dbReference type="InterPro" id="IPR004589">
    <property type="entry name" value="DNA_helicase_ATP-dep_RecQ"/>
</dbReference>
<dbReference type="SUPFAM" id="SSF52540">
    <property type="entry name" value="P-loop containing nucleoside triphosphate hydrolases"/>
    <property type="match status" value="1"/>
</dbReference>